<feature type="compositionally biased region" description="Gly residues" evidence="17">
    <location>
        <begin position="306"/>
        <end position="321"/>
    </location>
</feature>
<dbReference type="EMBL" id="CAJPDS010000070">
    <property type="protein sequence ID" value="CAF9933759.1"/>
    <property type="molecule type" value="Genomic_DNA"/>
</dbReference>
<dbReference type="GO" id="GO:0072686">
    <property type="term" value="C:mitotic spindle"/>
    <property type="evidence" value="ECO:0007669"/>
    <property type="project" value="InterPro"/>
</dbReference>
<evidence type="ECO:0000256" key="3">
    <source>
        <dbReference type="ARBA" id="ARBA00004629"/>
    </source>
</evidence>
<dbReference type="PANTHER" id="PTHR28200:SF1">
    <property type="entry name" value="DASH COMPLEX SUBUNIT ASK1"/>
    <property type="match status" value="1"/>
</dbReference>
<feature type="compositionally biased region" description="Basic and acidic residues" evidence="17">
    <location>
        <begin position="352"/>
        <end position="363"/>
    </location>
</feature>
<evidence type="ECO:0000256" key="6">
    <source>
        <dbReference type="ARBA" id="ARBA00022454"/>
    </source>
</evidence>
<evidence type="ECO:0000256" key="11">
    <source>
        <dbReference type="ARBA" id="ARBA00022829"/>
    </source>
</evidence>
<dbReference type="GO" id="GO:0042729">
    <property type="term" value="C:DASH complex"/>
    <property type="evidence" value="ECO:0007669"/>
    <property type="project" value="InterPro"/>
</dbReference>
<keyword evidence="9" id="KW-0493">Microtubule</keyword>
<dbReference type="AlphaFoldDB" id="A0A8H3IYX4"/>
<feature type="compositionally biased region" description="Basic and acidic residues" evidence="17">
    <location>
        <begin position="221"/>
        <end position="230"/>
    </location>
</feature>
<feature type="region of interest" description="Disordered" evidence="17">
    <location>
        <begin position="379"/>
        <end position="404"/>
    </location>
</feature>
<feature type="region of interest" description="Disordered" evidence="17">
    <location>
        <begin position="81"/>
        <end position="281"/>
    </location>
</feature>
<reference evidence="18" key="1">
    <citation type="submission" date="2021-03" db="EMBL/GenBank/DDBJ databases">
        <authorList>
            <person name="Tagirdzhanova G."/>
        </authorList>
    </citation>
    <scope>NUCLEOTIDE SEQUENCE</scope>
</reference>
<evidence type="ECO:0000256" key="9">
    <source>
        <dbReference type="ARBA" id="ARBA00022701"/>
    </source>
</evidence>
<evidence type="ECO:0000256" key="7">
    <source>
        <dbReference type="ARBA" id="ARBA00022490"/>
    </source>
</evidence>
<evidence type="ECO:0000256" key="1">
    <source>
        <dbReference type="ARBA" id="ARBA00004123"/>
    </source>
</evidence>
<evidence type="ECO:0000256" key="14">
    <source>
        <dbReference type="ARBA" id="ARBA00023242"/>
    </source>
</evidence>
<feature type="compositionally biased region" description="Polar residues" evidence="17">
    <location>
        <begin position="124"/>
        <end position="140"/>
    </location>
</feature>
<dbReference type="GO" id="GO:0005874">
    <property type="term" value="C:microtubule"/>
    <property type="evidence" value="ECO:0007669"/>
    <property type="project" value="UniProtKB-KW"/>
</dbReference>
<name>A0A8H3IYX4_9LECA</name>
<accession>A0A8H3IYX4</accession>
<comment type="similarity">
    <text evidence="4">Belongs to the DASH complex ASK1 family.</text>
</comment>
<feature type="compositionally biased region" description="Low complexity" evidence="17">
    <location>
        <begin position="102"/>
        <end position="123"/>
    </location>
</feature>
<evidence type="ECO:0000256" key="17">
    <source>
        <dbReference type="SAM" id="MobiDB-lite"/>
    </source>
</evidence>
<keyword evidence="15" id="KW-0131">Cell cycle</keyword>
<keyword evidence="13" id="KW-0206">Cytoskeleton</keyword>
<dbReference type="OrthoDB" id="5573898at2759"/>
<feature type="compositionally biased region" description="Polar residues" evidence="17">
    <location>
        <begin position="175"/>
        <end position="198"/>
    </location>
</feature>
<proteinExistence type="inferred from homology"/>
<feature type="compositionally biased region" description="Pro residues" evidence="17">
    <location>
        <begin position="153"/>
        <end position="164"/>
    </location>
</feature>
<evidence type="ECO:0000256" key="16">
    <source>
        <dbReference type="ARBA" id="ARBA00023328"/>
    </source>
</evidence>
<keyword evidence="10" id="KW-0498">Mitosis</keyword>
<evidence type="ECO:0000256" key="4">
    <source>
        <dbReference type="ARBA" id="ARBA00010731"/>
    </source>
</evidence>
<evidence type="ECO:0000256" key="15">
    <source>
        <dbReference type="ARBA" id="ARBA00023306"/>
    </source>
</evidence>
<dbReference type="Proteomes" id="UP000664521">
    <property type="component" value="Unassembled WGS sequence"/>
</dbReference>
<evidence type="ECO:0000256" key="5">
    <source>
        <dbReference type="ARBA" id="ARBA00014520"/>
    </source>
</evidence>
<evidence type="ECO:0000313" key="18">
    <source>
        <dbReference type="EMBL" id="CAF9933759.1"/>
    </source>
</evidence>
<comment type="subcellular location">
    <subcellularLocation>
        <location evidence="3">Chromosome</location>
        <location evidence="3">Centromere</location>
        <location evidence="3">Kinetochore</location>
    </subcellularLocation>
    <subcellularLocation>
        <location evidence="2">Cytoplasm</location>
        <location evidence="2">Cytoskeleton</location>
        <location evidence="2">Spindle</location>
    </subcellularLocation>
    <subcellularLocation>
        <location evidence="1">Nucleus</location>
    </subcellularLocation>
</comment>
<keyword evidence="7" id="KW-0963">Cytoplasm</keyword>
<dbReference type="InterPro" id="IPR013964">
    <property type="entry name" value="DASH_Ask1"/>
</dbReference>
<keyword evidence="14" id="KW-0539">Nucleus</keyword>
<evidence type="ECO:0000256" key="8">
    <source>
        <dbReference type="ARBA" id="ARBA00022618"/>
    </source>
</evidence>
<comment type="caution">
    <text evidence="18">The sequence shown here is derived from an EMBL/GenBank/DDBJ whole genome shotgun (WGS) entry which is preliminary data.</text>
</comment>
<keyword evidence="16" id="KW-0137">Centromere</keyword>
<feature type="compositionally biased region" description="Gly residues" evidence="17">
    <location>
        <begin position="244"/>
        <end position="256"/>
    </location>
</feature>
<protein>
    <recommendedName>
        <fullName evidence="5">DASH complex subunit ASK1</fullName>
    </recommendedName>
</protein>
<feature type="region of interest" description="Disordered" evidence="17">
    <location>
        <begin position="300"/>
        <end position="363"/>
    </location>
</feature>
<keyword evidence="11" id="KW-0159">Chromosome partition</keyword>
<dbReference type="GO" id="GO:0008608">
    <property type="term" value="P:attachment of spindle microtubules to kinetochore"/>
    <property type="evidence" value="ECO:0007669"/>
    <property type="project" value="InterPro"/>
</dbReference>
<organism evidence="18 19">
    <name type="scientific">Heterodermia speciosa</name>
    <dbReference type="NCBI Taxonomy" id="116794"/>
    <lineage>
        <taxon>Eukaryota</taxon>
        <taxon>Fungi</taxon>
        <taxon>Dikarya</taxon>
        <taxon>Ascomycota</taxon>
        <taxon>Pezizomycotina</taxon>
        <taxon>Lecanoromycetes</taxon>
        <taxon>OSLEUM clade</taxon>
        <taxon>Lecanoromycetidae</taxon>
        <taxon>Caliciales</taxon>
        <taxon>Physciaceae</taxon>
        <taxon>Heterodermia</taxon>
    </lineage>
</organism>
<dbReference type="GO" id="GO:0044732">
    <property type="term" value="C:mitotic spindle pole body"/>
    <property type="evidence" value="ECO:0007669"/>
    <property type="project" value="TreeGrafter"/>
</dbReference>
<evidence type="ECO:0000256" key="2">
    <source>
        <dbReference type="ARBA" id="ARBA00004186"/>
    </source>
</evidence>
<dbReference type="PANTHER" id="PTHR28200">
    <property type="entry name" value="DASH COMPLEX SUBUNIT ASK1"/>
    <property type="match status" value="1"/>
</dbReference>
<sequence length="404" mass="43779">MSRQSVAPTQRNFTLTEELERLEQSITLTLQEIDHNFSRAHRIVTTSILPVVEQYAQHSSAVWEGSKFWKQFFEASANVSLSSYEEPPEGEEEPTATSPGASPSQEPSSQLTPSSSSYASPSQAEDQTLTPEPRSYQPSHGQEEEESTFATPRPTPRSRPPPQPSFSSPYESLKRTVNPTHDDSTLPSTPRAQQASPTPDSSPIAARPPPSTARTPANDILLHRVLDKNWRLQATPHAQPKLPGRGGSVRKAGGGAPTETPRPGGEEDELESSPFVPAPELHAEIFESPLRRTRVPGVSVLTPAKGKGGVTGKIGDGGGAMGTEKGVWDSDSDDDGGLEDGMSPPKTMQFHIPRERLLRTPAREASKRIVEDLLLSAGGNLTDDLDEDSPSVVRRTQAMDEDTF</sequence>
<evidence type="ECO:0000256" key="13">
    <source>
        <dbReference type="ARBA" id="ARBA00023212"/>
    </source>
</evidence>
<gene>
    <name evidence="18" type="primary">ASK1</name>
    <name evidence="18" type="ORF">HETSPECPRED_008988</name>
</gene>
<keyword evidence="12" id="KW-0995">Kinetochore</keyword>
<evidence type="ECO:0000256" key="12">
    <source>
        <dbReference type="ARBA" id="ARBA00022838"/>
    </source>
</evidence>
<dbReference type="Pfam" id="PF08655">
    <property type="entry name" value="DASH_Ask1"/>
    <property type="match status" value="1"/>
</dbReference>
<keyword evidence="19" id="KW-1185">Reference proteome</keyword>
<dbReference type="GO" id="GO:0051301">
    <property type="term" value="P:cell division"/>
    <property type="evidence" value="ECO:0007669"/>
    <property type="project" value="UniProtKB-KW"/>
</dbReference>
<keyword evidence="6" id="KW-0158">Chromosome</keyword>
<keyword evidence="8" id="KW-0132">Cell division</keyword>
<evidence type="ECO:0000313" key="19">
    <source>
        <dbReference type="Proteomes" id="UP000664521"/>
    </source>
</evidence>
<evidence type="ECO:0000256" key="10">
    <source>
        <dbReference type="ARBA" id="ARBA00022776"/>
    </source>
</evidence>